<dbReference type="AlphaFoldDB" id="A0ABD3FXL7"/>
<accession>A0ABD3FXL7</accession>
<reference evidence="2 3" key="1">
    <citation type="submission" date="2024-09" db="EMBL/GenBank/DDBJ databases">
        <title>Genome sequencing and assembly of Phytophthora oleae, isolate VK10A, causative agent of rot of olive drupes.</title>
        <authorList>
            <person name="Conti Taguali S."/>
            <person name="Riolo M."/>
            <person name="La Spada F."/>
            <person name="Cacciola S.O."/>
            <person name="Dionisio G."/>
        </authorList>
    </citation>
    <scope>NUCLEOTIDE SEQUENCE [LARGE SCALE GENOMIC DNA]</scope>
    <source>
        <strain evidence="2 3">VK10A</strain>
    </source>
</reference>
<feature type="compositionally biased region" description="Acidic residues" evidence="1">
    <location>
        <begin position="18"/>
        <end position="30"/>
    </location>
</feature>
<evidence type="ECO:0000256" key="1">
    <source>
        <dbReference type="SAM" id="MobiDB-lite"/>
    </source>
</evidence>
<dbReference type="EMBL" id="JBIMZQ010000007">
    <property type="protein sequence ID" value="KAL3670391.1"/>
    <property type="molecule type" value="Genomic_DNA"/>
</dbReference>
<protein>
    <submittedName>
        <fullName evidence="2">Uncharacterized protein</fullName>
    </submittedName>
</protein>
<feature type="compositionally biased region" description="Polar residues" evidence="1">
    <location>
        <begin position="44"/>
        <end position="56"/>
    </location>
</feature>
<feature type="region of interest" description="Disordered" evidence="1">
    <location>
        <begin position="1"/>
        <end position="56"/>
    </location>
</feature>
<keyword evidence="3" id="KW-1185">Reference proteome</keyword>
<evidence type="ECO:0000313" key="2">
    <source>
        <dbReference type="EMBL" id="KAL3670391.1"/>
    </source>
</evidence>
<comment type="caution">
    <text evidence="2">The sequence shown here is derived from an EMBL/GenBank/DDBJ whole genome shotgun (WGS) entry which is preliminary data.</text>
</comment>
<sequence length="56" mass="6227">MSDIDDDPNAKSTKSAEVDSDAVDYKDSDEDLNRPLTRTKIRGTVQTPRSNARSSR</sequence>
<gene>
    <name evidence="2" type="ORF">V7S43_004700</name>
</gene>
<organism evidence="2 3">
    <name type="scientific">Phytophthora oleae</name>
    <dbReference type="NCBI Taxonomy" id="2107226"/>
    <lineage>
        <taxon>Eukaryota</taxon>
        <taxon>Sar</taxon>
        <taxon>Stramenopiles</taxon>
        <taxon>Oomycota</taxon>
        <taxon>Peronosporomycetes</taxon>
        <taxon>Peronosporales</taxon>
        <taxon>Peronosporaceae</taxon>
        <taxon>Phytophthora</taxon>
    </lineage>
</organism>
<name>A0ABD3FXL7_9STRA</name>
<proteinExistence type="predicted"/>
<dbReference type="Proteomes" id="UP001632037">
    <property type="component" value="Unassembled WGS sequence"/>
</dbReference>
<evidence type="ECO:0000313" key="3">
    <source>
        <dbReference type="Proteomes" id="UP001632037"/>
    </source>
</evidence>